<dbReference type="Pfam" id="PF11848">
    <property type="entry name" value="DUF3368"/>
    <property type="match status" value="1"/>
</dbReference>
<dbReference type="InterPro" id="IPR029060">
    <property type="entry name" value="PIN-like_dom_sf"/>
</dbReference>
<dbReference type="InterPro" id="IPR021799">
    <property type="entry name" value="PIN-like_prokaryotic"/>
</dbReference>
<comment type="caution">
    <text evidence="1">The sequence shown here is derived from an EMBL/GenBank/DDBJ whole genome shotgun (WGS) entry which is preliminary data.</text>
</comment>
<protein>
    <recommendedName>
        <fullName evidence="3">Nucleic acid-binding protein</fullName>
    </recommendedName>
</protein>
<accession>A0A5S5AX85</accession>
<evidence type="ECO:0000313" key="1">
    <source>
        <dbReference type="EMBL" id="TYP57440.1"/>
    </source>
</evidence>
<dbReference type="RefSeq" id="WP_148866555.1">
    <property type="nucleotide sequence ID" value="NZ_VNHO01000006.1"/>
</dbReference>
<name>A0A5S5AX85_9FIRM</name>
<dbReference type="AlphaFoldDB" id="A0A5S5AX85"/>
<dbReference type="Proteomes" id="UP000322294">
    <property type="component" value="Unassembled WGS sequence"/>
</dbReference>
<keyword evidence="2" id="KW-1185">Reference proteome</keyword>
<dbReference type="Gene3D" id="3.40.50.1010">
    <property type="entry name" value="5'-nuclease"/>
    <property type="match status" value="1"/>
</dbReference>
<dbReference type="OrthoDB" id="7359859at2"/>
<evidence type="ECO:0008006" key="3">
    <source>
        <dbReference type="Google" id="ProtNLM"/>
    </source>
</evidence>
<gene>
    <name evidence="1" type="ORF">LZ11_00754</name>
</gene>
<evidence type="ECO:0000313" key="2">
    <source>
        <dbReference type="Proteomes" id="UP000322294"/>
    </source>
</evidence>
<dbReference type="SUPFAM" id="SSF88723">
    <property type="entry name" value="PIN domain-like"/>
    <property type="match status" value="1"/>
</dbReference>
<sequence length="163" mass="18956">MGSLVIDNTVLVDIEKGNLLSRLFICPYSFITTDLVYNEFKRRNNMDLVKYGLNVEGLSGSHIRQIYELRQQYPKLSIPDLSIFVLAKYKHIALLTGDKNLRILARKEGLSLHGTLWVMDEMVKNKIISPKTAIESLSLMLEQQRFLPKEECIKRIKKWSRMK</sequence>
<reference evidence="1 2" key="1">
    <citation type="submission" date="2019-07" db="EMBL/GenBank/DDBJ databases">
        <title>Genomic Encyclopedia of Type Strains, Phase I: the one thousand microbial genomes (KMG-I) project.</title>
        <authorList>
            <person name="Kyrpides N."/>
        </authorList>
    </citation>
    <scope>NUCLEOTIDE SEQUENCE [LARGE SCALE GENOMIC DNA]</scope>
    <source>
        <strain evidence="1 2">DSM 16647</strain>
    </source>
</reference>
<dbReference type="EMBL" id="VNHO01000006">
    <property type="protein sequence ID" value="TYP57440.1"/>
    <property type="molecule type" value="Genomic_DNA"/>
</dbReference>
<organism evidence="1 2">
    <name type="scientific">Thermosediminibacter litoriperuensis</name>
    <dbReference type="NCBI Taxonomy" id="291989"/>
    <lineage>
        <taxon>Bacteria</taxon>
        <taxon>Bacillati</taxon>
        <taxon>Bacillota</taxon>
        <taxon>Clostridia</taxon>
        <taxon>Thermosediminibacterales</taxon>
        <taxon>Thermosediminibacteraceae</taxon>
        <taxon>Thermosediminibacter</taxon>
    </lineage>
</organism>
<proteinExistence type="predicted"/>